<protein>
    <recommendedName>
        <fullName evidence="6">OmpA-like domain-containing protein</fullName>
    </recommendedName>
</protein>
<evidence type="ECO:0000313" key="8">
    <source>
        <dbReference type="Proteomes" id="UP000194873"/>
    </source>
</evidence>
<organism evidence="7 8">
    <name type="scientific">Hymenobacter crusticola</name>
    <dbReference type="NCBI Taxonomy" id="1770526"/>
    <lineage>
        <taxon>Bacteria</taxon>
        <taxon>Pseudomonadati</taxon>
        <taxon>Bacteroidota</taxon>
        <taxon>Cytophagia</taxon>
        <taxon>Cytophagales</taxon>
        <taxon>Hymenobacteraceae</taxon>
        <taxon>Hymenobacter</taxon>
    </lineage>
</organism>
<evidence type="ECO:0000313" key="7">
    <source>
        <dbReference type="EMBL" id="OUJ73720.1"/>
    </source>
</evidence>
<dbReference type="OrthoDB" id="853367at2"/>
<dbReference type="Proteomes" id="UP000194873">
    <property type="component" value="Unassembled WGS sequence"/>
</dbReference>
<evidence type="ECO:0000256" key="5">
    <source>
        <dbReference type="SAM" id="MobiDB-lite"/>
    </source>
</evidence>
<proteinExistence type="predicted"/>
<dbReference type="PRINTS" id="PR01021">
    <property type="entry name" value="OMPADOMAIN"/>
</dbReference>
<name>A0A243WE33_9BACT</name>
<dbReference type="InterPro" id="IPR006664">
    <property type="entry name" value="OMP_bac"/>
</dbReference>
<comment type="subcellular location">
    <subcellularLocation>
        <location evidence="1">Cell outer membrane</location>
    </subcellularLocation>
</comment>
<dbReference type="CDD" id="cd07185">
    <property type="entry name" value="OmpA_C-like"/>
    <property type="match status" value="1"/>
</dbReference>
<dbReference type="Pfam" id="PF00691">
    <property type="entry name" value="OmpA"/>
    <property type="match status" value="1"/>
</dbReference>
<dbReference type="PRINTS" id="PR01023">
    <property type="entry name" value="NAFLGMOTY"/>
</dbReference>
<dbReference type="EMBL" id="MTSE01000005">
    <property type="protein sequence ID" value="OUJ73720.1"/>
    <property type="molecule type" value="Genomic_DNA"/>
</dbReference>
<feature type="compositionally biased region" description="Polar residues" evidence="5">
    <location>
        <begin position="195"/>
        <end position="205"/>
    </location>
</feature>
<accession>A0A243WE33</accession>
<keyword evidence="2 4" id="KW-0472">Membrane</keyword>
<evidence type="ECO:0000259" key="6">
    <source>
        <dbReference type="PROSITE" id="PS51123"/>
    </source>
</evidence>
<evidence type="ECO:0000256" key="3">
    <source>
        <dbReference type="ARBA" id="ARBA00023237"/>
    </source>
</evidence>
<dbReference type="Gene3D" id="3.30.1330.60">
    <property type="entry name" value="OmpA-like domain"/>
    <property type="match status" value="1"/>
</dbReference>
<comment type="caution">
    <text evidence="7">The sequence shown here is derived from an EMBL/GenBank/DDBJ whole genome shotgun (WGS) entry which is preliminary data.</text>
</comment>
<evidence type="ECO:0000256" key="2">
    <source>
        <dbReference type="ARBA" id="ARBA00023136"/>
    </source>
</evidence>
<dbReference type="PROSITE" id="PS51257">
    <property type="entry name" value="PROKAR_LIPOPROTEIN"/>
    <property type="match status" value="1"/>
</dbReference>
<dbReference type="RefSeq" id="WP_086594325.1">
    <property type="nucleotide sequence ID" value="NZ_MTSE01000005.1"/>
</dbReference>
<reference evidence="7 8" key="1">
    <citation type="submission" date="2017-01" db="EMBL/GenBank/DDBJ databases">
        <title>A new Hymenobacter.</title>
        <authorList>
            <person name="Liang Y."/>
            <person name="Feng F."/>
        </authorList>
    </citation>
    <scope>NUCLEOTIDE SEQUENCE [LARGE SCALE GENOMIC DNA]</scope>
    <source>
        <strain evidence="7">MIMBbqt21</strain>
    </source>
</reference>
<evidence type="ECO:0000256" key="1">
    <source>
        <dbReference type="ARBA" id="ARBA00004442"/>
    </source>
</evidence>
<dbReference type="PANTHER" id="PTHR30329">
    <property type="entry name" value="STATOR ELEMENT OF FLAGELLAR MOTOR COMPLEX"/>
    <property type="match status" value="1"/>
</dbReference>
<evidence type="ECO:0000256" key="4">
    <source>
        <dbReference type="PROSITE-ProRule" id="PRU00473"/>
    </source>
</evidence>
<sequence>MKKHLLSIVAVAAMLASCNDLKKPETKDQLSEATSDTAVVARTGQTAADATADAGAKTAAAVTDAGGIVADAWDVTKEKLADVKLPEINLPDINVRGSENYNVYGLEEKVLFDTDKAEVKSTATKALQQISASIAQRYGKNQVRIMGFADSRGDKDYNRELSEKRAEAVKNWFVQNGKVDASRISVEPMGEEQPVASNATPSGRQQNRRVEIAVRTK</sequence>
<feature type="region of interest" description="Disordered" evidence="5">
    <location>
        <begin position="187"/>
        <end position="217"/>
    </location>
</feature>
<dbReference type="PROSITE" id="PS51123">
    <property type="entry name" value="OMPA_2"/>
    <property type="match status" value="1"/>
</dbReference>
<keyword evidence="3" id="KW-0998">Cell outer membrane</keyword>
<dbReference type="InterPro" id="IPR050330">
    <property type="entry name" value="Bact_OuterMem_StrucFunc"/>
</dbReference>
<dbReference type="GO" id="GO:0009279">
    <property type="term" value="C:cell outer membrane"/>
    <property type="evidence" value="ECO:0007669"/>
    <property type="project" value="UniProtKB-SubCell"/>
</dbReference>
<keyword evidence="8" id="KW-1185">Reference proteome</keyword>
<dbReference type="PANTHER" id="PTHR30329:SF21">
    <property type="entry name" value="LIPOPROTEIN YIAD-RELATED"/>
    <property type="match status" value="1"/>
</dbReference>
<dbReference type="InterPro" id="IPR036737">
    <property type="entry name" value="OmpA-like_sf"/>
</dbReference>
<dbReference type="InterPro" id="IPR006665">
    <property type="entry name" value="OmpA-like"/>
</dbReference>
<dbReference type="AlphaFoldDB" id="A0A243WE33"/>
<feature type="domain" description="OmpA-like" evidence="6">
    <location>
        <begin position="99"/>
        <end position="217"/>
    </location>
</feature>
<dbReference type="SUPFAM" id="SSF103088">
    <property type="entry name" value="OmpA-like"/>
    <property type="match status" value="1"/>
</dbReference>
<gene>
    <name evidence="7" type="ORF">BXP70_12100</name>
</gene>
<feature type="compositionally biased region" description="Basic and acidic residues" evidence="5">
    <location>
        <begin position="208"/>
        <end position="217"/>
    </location>
</feature>